<proteinExistence type="predicted"/>
<dbReference type="InterPro" id="IPR011235">
    <property type="entry name" value="MepB-like"/>
</dbReference>
<dbReference type="InterPro" id="IPR038231">
    <property type="entry name" value="MepB-like_sf"/>
</dbReference>
<dbReference type="PIRSF" id="PIRSF032285">
    <property type="entry name" value="UCP032285"/>
    <property type="match status" value="1"/>
</dbReference>
<organism evidence="1 2">
    <name type="scientific">Mesonia phycicola</name>
    <dbReference type="NCBI Taxonomy" id="579105"/>
    <lineage>
        <taxon>Bacteria</taxon>
        <taxon>Pseudomonadati</taxon>
        <taxon>Bacteroidota</taxon>
        <taxon>Flavobacteriia</taxon>
        <taxon>Flavobacteriales</taxon>
        <taxon>Flavobacteriaceae</taxon>
        <taxon>Mesonia</taxon>
    </lineage>
</organism>
<dbReference type="STRING" id="579105.SAMN04488096_11035"/>
<gene>
    <name evidence="1" type="ORF">SAMN04488096_11035</name>
</gene>
<accession>A0A1M6HAZ6</accession>
<evidence type="ECO:0008006" key="3">
    <source>
        <dbReference type="Google" id="ProtNLM"/>
    </source>
</evidence>
<sequence>MNKDLLAIKTKVYDLLNFNFSDFKEEEESKAYAACTFKLNNCYVISRNGKTTPKKNGYFVTFWKRNKEGKTQAFDQQDKVDFYIVNVRNKNEIAQFVFPKSILIKKGIISTPKNKGKMGFRVYPSWSTLSSKQALQTQKWQLNYFYKVSQDIDLNKVKVLFCN</sequence>
<reference evidence="1 2" key="1">
    <citation type="submission" date="2016-11" db="EMBL/GenBank/DDBJ databases">
        <authorList>
            <person name="Jaros S."/>
            <person name="Januszkiewicz K."/>
            <person name="Wedrychowicz H."/>
        </authorList>
    </citation>
    <scope>NUCLEOTIDE SEQUENCE [LARGE SCALE GENOMIC DNA]</scope>
    <source>
        <strain evidence="1 2">DSM 21425</strain>
    </source>
</reference>
<dbReference type="OrthoDB" id="4954833at2"/>
<dbReference type="EMBL" id="FQYY01000010">
    <property type="protein sequence ID" value="SHJ19397.1"/>
    <property type="molecule type" value="Genomic_DNA"/>
</dbReference>
<protein>
    <recommendedName>
        <fullName evidence="3">MepB protein</fullName>
    </recommendedName>
</protein>
<dbReference type="RefSeq" id="WP_073153365.1">
    <property type="nucleotide sequence ID" value="NZ_FQYY01000010.1"/>
</dbReference>
<dbReference type="Gene3D" id="3.40.1350.140">
    <property type="entry name" value="MepB-like"/>
    <property type="match status" value="1"/>
</dbReference>
<evidence type="ECO:0000313" key="1">
    <source>
        <dbReference type="EMBL" id="SHJ19397.1"/>
    </source>
</evidence>
<dbReference type="Proteomes" id="UP000184225">
    <property type="component" value="Unassembled WGS sequence"/>
</dbReference>
<dbReference type="Pfam" id="PF08877">
    <property type="entry name" value="MepB-like"/>
    <property type="match status" value="1"/>
</dbReference>
<keyword evidence="2" id="KW-1185">Reference proteome</keyword>
<dbReference type="AlphaFoldDB" id="A0A1M6HAZ6"/>
<name>A0A1M6HAZ6_9FLAO</name>
<evidence type="ECO:0000313" key="2">
    <source>
        <dbReference type="Proteomes" id="UP000184225"/>
    </source>
</evidence>